<dbReference type="PROSITE" id="PS51077">
    <property type="entry name" value="HTH_ICLR"/>
    <property type="match status" value="1"/>
</dbReference>
<dbReference type="RefSeq" id="WP_156518657.1">
    <property type="nucleotide sequence ID" value="NZ_JBHSFZ010000004.1"/>
</dbReference>
<dbReference type="InterPro" id="IPR050707">
    <property type="entry name" value="HTH_MetabolicPath_Reg"/>
</dbReference>
<dbReference type="Pfam" id="PF09339">
    <property type="entry name" value="HTH_IclR"/>
    <property type="match status" value="1"/>
</dbReference>
<evidence type="ECO:0000256" key="1">
    <source>
        <dbReference type="ARBA" id="ARBA00023015"/>
    </source>
</evidence>
<keyword evidence="1" id="KW-0805">Transcription regulation</keyword>
<dbReference type="Gene3D" id="1.10.10.10">
    <property type="entry name" value="Winged helix-like DNA-binding domain superfamily/Winged helix DNA-binding domain"/>
    <property type="match status" value="1"/>
</dbReference>
<dbReference type="SUPFAM" id="SSF46785">
    <property type="entry name" value="Winged helix' DNA-binding domain"/>
    <property type="match status" value="1"/>
</dbReference>
<dbReference type="SUPFAM" id="SSF55781">
    <property type="entry name" value="GAF domain-like"/>
    <property type="match status" value="1"/>
</dbReference>
<evidence type="ECO:0000313" key="7">
    <source>
        <dbReference type="Proteomes" id="UP001595957"/>
    </source>
</evidence>
<dbReference type="InterPro" id="IPR036390">
    <property type="entry name" value="WH_DNA-bd_sf"/>
</dbReference>
<evidence type="ECO:0000256" key="2">
    <source>
        <dbReference type="ARBA" id="ARBA00023125"/>
    </source>
</evidence>
<name>A0ABV9EVL2_9SPHN</name>
<dbReference type="InterPro" id="IPR036388">
    <property type="entry name" value="WH-like_DNA-bd_sf"/>
</dbReference>
<dbReference type="Gene3D" id="3.30.450.40">
    <property type="match status" value="1"/>
</dbReference>
<organism evidence="6 7">
    <name type="scientific">Sphingobium tyrosinilyticum</name>
    <dbReference type="NCBI Taxonomy" id="2715436"/>
    <lineage>
        <taxon>Bacteria</taxon>
        <taxon>Pseudomonadati</taxon>
        <taxon>Pseudomonadota</taxon>
        <taxon>Alphaproteobacteria</taxon>
        <taxon>Sphingomonadales</taxon>
        <taxon>Sphingomonadaceae</taxon>
        <taxon>Sphingobium</taxon>
    </lineage>
</organism>
<dbReference type="Proteomes" id="UP001595957">
    <property type="component" value="Unassembled WGS sequence"/>
</dbReference>
<sequence length="288" mass="30874">MPSSPPIARVVAVLNFLGGHAEQAFTLTEIAKSLRISGATCHSLLGALAEEGYVYRTAAKSYVIGPAVSRIAQPRLTIQALMQVVRPEMRLLADEFDVVCSASFLKGEDVIVHERAASVSNITWNANARSAHKATAPAGNVFMAWSNGEMVERWLDGAAPPLDAQGRKAALRTLEFLRLKGFTFGVRLAPLDSPESALALQSRRDMTDYSAPELKPSASYNLAFISAPIFGRGEEVAFSLNLLGFSQPAKGKDVMVMGERLREACARISAFIAGRELLGIDAPATAAL</sequence>
<reference evidence="7" key="1">
    <citation type="journal article" date="2019" name="Int. J. Syst. Evol. Microbiol.">
        <title>The Global Catalogue of Microorganisms (GCM) 10K type strain sequencing project: providing services to taxonomists for standard genome sequencing and annotation.</title>
        <authorList>
            <consortium name="The Broad Institute Genomics Platform"/>
            <consortium name="The Broad Institute Genome Sequencing Center for Infectious Disease"/>
            <person name="Wu L."/>
            <person name="Ma J."/>
        </authorList>
    </citation>
    <scope>NUCLEOTIDE SEQUENCE [LARGE SCALE GENOMIC DNA]</scope>
    <source>
        <strain evidence="7">NBRC 103632</strain>
    </source>
</reference>
<evidence type="ECO:0000259" key="4">
    <source>
        <dbReference type="PROSITE" id="PS51077"/>
    </source>
</evidence>
<feature type="domain" description="HTH iclR-type" evidence="4">
    <location>
        <begin position="4"/>
        <end position="66"/>
    </location>
</feature>
<evidence type="ECO:0000313" key="6">
    <source>
        <dbReference type="EMBL" id="MFC4593198.1"/>
    </source>
</evidence>
<keyword evidence="2" id="KW-0238">DNA-binding</keyword>
<dbReference type="PROSITE" id="PS51078">
    <property type="entry name" value="ICLR_ED"/>
    <property type="match status" value="1"/>
</dbReference>
<dbReference type="PANTHER" id="PTHR30136:SF24">
    <property type="entry name" value="HTH-TYPE TRANSCRIPTIONAL REPRESSOR ALLR"/>
    <property type="match status" value="1"/>
</dbReference>
<accession>A0ABV9EVL2</accession>
<proteinExistence type="predicted"/>
<dbReference type="InterPro" id="IPR014757">
    <property type="entry name" value="Tscrpt_reg_IclR_C"/>
</dbReference>
<feature type="domain" description="IclR-ED" evidence="5">
    <location>
        <begin position="67"/>
        <end position="274"/>
    </location>
</feature>
<dbReference type="EMBL" id="JBHSFZ010000004">
    <property type="protein sequence ID" value="MFC4593198.1"/>
    <property type="molecule type" value="Genomic_DNA"/>
</dbReference>
<gene>
    <name evidence="6" type="ORF">ACFO3E_03165</name>
</gene>
<dbReference type="InterPro" id="IPR029016">
    <property type="entry name" value="GAF-like_dom_sf"/>
</dbReference>
<dbReference type="InterPro" id="IPR005471">
    <property type="entry name" value="Tscrpt_reg_IclR_N"/>
</dbReference>
<keyword evidence="3" id="KW-0804">Transcription</keyword>
<protein>
    <submittedName>
        <fullName evidence="6">Helix-turn-helix domain-containing protein</fullName>
    </submittedName>
</protein>
<dbReference type="PANTHER" id="PTHR30136">
    <property type="entry name" value="HELIX-TURN-HELIX TRANSCRIPTIONAL REGULATOR, ICLR FAMILY"/>
    <property type="match status" value="1"/>
</dbReference>
<comment type="caution">
    <text evidence="6">The sequence shown here is derived from an EMBL/GenBank/DDBJ whole genome shotgun (WGS) entry which is preliminary data.</text>
</comment>
<keyword evidence="7" id="KW-1185">Reference proteome</keyword>
<evidence type="ECO:0000259" key="5">
    <source>
        <dbReference type="PROSITE" id="PS51078"/>
    </source>
</evidence>
<evidence type="ECO:0000256" key="3">
    <source>
        <dbReference type="ARBA" id="ARBA00023163"/>
    </source>
</evidence>
<dbReference type="SMART" id="SM00346">
    <property type="entry name" value="HTH_ICLR"/>
    <property type="match status" value="1"/>
</dbReference>